<proteinExistence type="inferred from homology"/>
<dbReference type="InterPro" id="IPR027304">
    <property type="entry name" value="Trigger_fact/SurA_dom_sf"/>
</dbReference>
<dbReference type="InterPro" id="IPR001179">
    <property type="entry name" value="PPIase_FKBP_dom"/>
</dbReference>
<dbReference type="EMBL" id="BAAAFD010000007">
    <property type="protein sequence ID" value="GAA0858036.1"/>
    <property type="molecule type" value="Genomic_DNA"/>
</dbReference>
<evidence type="ECO:0000256" key="11">
    <source>
        <dbReference type="HAMAP-Rule" id="MF_00303"/>
    </source>
</evidence>
<dbReference type="SUPFAM" id="SSF102735">
    <property type="entry name" value="Trigger factor ribosome-binding domain"/>
    <property type="match status" value="1"/>
</dbReference>
<dbReference type="SUPFAM" id="SSF109998">
    <property type="entry name" value="Triger factor/SurA peptide-binding domain-like"/>
    <property type="match status" value="1"/>
</dbReference>
<dbReference type="Pfam" id="PF05697">
    <property type="entry name" value="Trigger_N"/>
    <property type="match status" value="1"/>
</dbReference>
<dbReference type="PANTHER" id="PTHR30560">
    <property type="entry name" value="TRIGGER FACTOR CHAPERONE AND PEPTIDYL-PROLYL CIS/TRANS ISOMERASE"/>
    <property type="match status" value="1"/>
</dbReference>
<evidence type="ECO:0000313" key="16">
    <source>
        <dbReference type="Proteomes" id="UP001500359"/>
    </source>
</evidence>
<dbReference type="Pfam" id="PF05698">
    <property type="entry name" value="Trigger_C"/>
    <property type="match status" value="1"/>
</dbReference>
<dbReference type="InterPro" id="IPR005215">
    <property type="entry name" value="Trig_fac"/>
</dbReference>
<dbReference type="PIRSF" id="PIRSF003095">
    <property type="entry name" value="Trigger_factor"/>
    <property type="match status" value="1"/>
</dbReference>
<evidence type="ECO:0000256" key="1">
    <source>
        <dbReference type="ARBA" id="ARBA00000971"/>
    </source>
</evidence>
<sequence>MQVSVETTQGLERRLTISVPAESIDSAVKSRLQQLAKTQRINGFRPGKVPVSVIKKRFGQAVRQEVAGEAMQQNFYQAVVQEKLNPAGMPTFEMKKDVDGEDLEFVASFEIYPEVEVKDLDKIKLDKPVVEISDKDLDAMMDTLRKQHADWKEVKRKAKKDDRVTINFVGTIDGEEFDGGKAEDFPLELGKDRMIPGFEKPLVGAKKGDEVVSDVTFPEDYHAENLKGKEAQFTITVTKVEGLELPKVDADFAKLFGIEDGDVDALKVEVRKNMQRELDQTLKSKLKEDVISGILEKNQVDVPKALLDQEIDALREQAKQRFQQQSGGNTANMPELPADLFEENAKRRVSIGLLLGEIIKKNEIKVDDAKVEQLIETTASAYEDPSEVIEYYKSNNELLQQIQNVALEEQAVEWVASQAKVKEVKKAFDEIMNKQA</sequence>
<evidence type="ECO:0000256" key="3">
    <source>
        <dbReference type="ARBA" id="ARBA00013194"/>
    </source>
</evidence>
<comment type="function">
    <text evidence="11">Involved in protein export. Acts as a chaperone by maintaining the newly synthesized protein in an open conformation. Functions as a peptidyl-prolyl cis-trans isomerase.</text>
</comment>
<evidence type="ECO:0000313" key="15">
    <source>
        <dbReference type="EMBL" id="GAA0858036.1"/>
    </source>
</evidence>
<keyword evidence="9 11" id="KW-0131">Cell cycle</keyword>
<organism evidence="15 16">
    <name type="scientific">Aliiglaciecola litoralis</name>
    <dbReference type="NCBI Taxonomy" id="582857"/>
    <lineage>
        <taxon>Bacteria</taxon>
        <taxon>Pseudomonadati</taxon>
        <taxon>Pseudomonadota</taxon>
        <taxon>Gammaproteobacteria</taxon>
        <taxon>Alteromonadales</taxon>
        <taxon>Alteromonadaceae</taxon>
        <taxon>Aliiglaciecola</taxon>
    </lineage>
</organism>
<dbReference type="EC" id="5.2.1.8" evidence="3 11"/>
<dbReference type="InterPro" id="IPR037041">
    <property type="entry name" value="Trigger_fac_C_sf"/>
</dbReference>
<evidence type="ECO:0000256" key="5">
    <source>
        <dbReference type="ARBA" id="ARBA00022618"/>
    </source>
</evidence>
<comment type="domain">
    <text evidence="11">Consists of 3 domains; the N-terminus binds the ribosome, the middle domain has PPIase activity, while the C-terminus has intrinsic chaperone activity on its own.</text>
</comment>
<evidence type="ECO:0000256" key="6">
    <source>
        <dbReference type="ARBA" id="ARBA00023110"/>
    </source>
</evidence>
<evidence type="ECO:0000256" key="2">
    <source>
        <dbReference type="ARBA" id="ARBA00005464"/>
    </source>
</evidence>
<comment type="subcellular location">
    <subcellularLocation>
        <location evidence="11">Cytoplasm</location>
    </subcellularLocation>
    <text evidence="11">About half TF is bound to the ribosome near the polypeptide exit tunnel while the other half is free in the cytoplasm.</text>
</comment>
<keyword evidence="7 11" id="KW-0143">Chaperone</keyword>
<feature type="domain" description="PPIase FKBP-type" evidence="14">
    <location>
        <begin position="161"/>
        <end position="246"/>
    </location>
</feature>
<keyword evidence="16" id="KW-1185">Reference proteome</keyword>
<dbReference type="HAMAP" id="MF_00303">
    <property type="entry name" value="Trigger_factor_Tig"/>
    <property type="match status" value="1"/>
</dbReference>
<keyword evidence="11" id="KW-0963">Cytoplasm</keyword>
<dbReference type="InterPro" id="IPR008881">
    <property type="entry name" value="Trigger_fac_ribosome-bd_bac"/>
</dbReference>
<evidence type="ECO:0000256" key="13">
    <source>
        <dbReference type="RuleBase" id="RU003914"/>
    </source>
</evidence>
<keyword evidence="8 11" id="KW-0413">Isomerase</keyword>
<keyword evidence="6 11" id="KW-0697">Rotamase</keyword>
<accession>A0ABN1LMV9</accession>
<dbReference type="RefSeq" id="WP_343860672.1">
    <property type="nucleotide sequence ID" value="NZ_BAAAFD010000007.1"/>
</dbReference>
<keyword evidence="5 11" id="KW-0132">Cell division</keyword>
<protein>
    <recommendedName>
        <fullName evidence="4 11">Trigger factor</fullName>
        <shortName evidence="11">TF</shortName>
        <ecNumber evidence="3 11">5.2.1.8</ecNumber>
    </recommendedName>
    <alternativeName>
        <fullName evidence="10 11">PPIase</fullName>
    </alternativeName>
</protein>
<dbReference type="InterPro" id="IPR036611">
    <property type="entry name" value="Trigger_fac_ribosome-bd_sf"/>
</dbReference>
<evidence type="ECO:0000256" key="10">
    <source>
        <dbReference type="ARBA" id="ARBA00029986"/>
    </source>
</evidence>
<dbReference type="Gene3D" id="1.10.3120.10">
    <property type="entry name" value="Trigger factor, C-terminal domain"/>
    <property type="match status" value="1"/>
</dbReference>
<evidence type="ECO:0000256" key="7">
    <source>
        <dbReference type="ARBA" id="ARBA00023186"/>
    </source>
</evidence>
<dbReference type="PANTHER" id="PTHR30560:SF3">
    <property type="entry name" value="TRIGGER FACTOR-LIKE PROTEIN TIG, CHLOROPLASTIC"/>
    <property type="match status" value="1"/>
</dbReference>
<name>A0ABN1LMV9_9ALTE</name>
<dbReference type="Proteomes" id="UP001500359">
    <property type="component" value="Unassembled WGS sequence"/>
</dbReference>
<comment type="caution">
    <text evidence="15">The sequence shown here is derived from an EMBL/GenBank/DDBJ whole genome shotgun (WGS) entry which is preliminary data.</text>
</comment>
<evidence type="ECO:0000259" key="14">
    <source>
        <dbReference type="PROSITE" id="PS50059"/>
    </source>
</evidence>
<comment type="similarity">
    <text evidence="2 11 13">Belongs to the FKBP-type PPIase family. Tig subfamily.</text>
</comment>
<dbReference type="Gene3D" id="3.30.70.1050">
    <property type="entry name" value="Trigger factor ribosome-binding domain"/>
    <property type="match status" value="1"/>
</dbReference>
<dbReference type="InterPro" id="IPR046357">
    <property type="entry name" value="PPIase_dom_sf"/>
</dbReference>
<gene>
    <name evidence="11 15" type="primary">tig</name>
    <name evidence="15" type="ORF">GCM10009114_26140</name>
</gene>
<dbReference type="SUPFAM" id="SSF54534">
    <property type="entry name" value="FKBP-like"/>
    <property type="match status" value="1"/>
</dbReference>
<reference evidence="15 16" key="1">
    <citation type="journal article" date="2019" name="Int. J. Syst. Evol. Microbiol.">
        <title>The Global Catalogue of Microorganisms (GCM) 10K type strain sequencing project: providing services to taxonomists for standard genome sequencing and annotation.</title>
        <authorList>
            <consortium name="The Broad Institute Genomics Platform"/>
            <consortium name="The Broad Institute Genome Sequencing Center for Infectious Disease"/>
            <person name="Wu L."/>
            <person name="Ma J."/>
        </authorList>
    </citation>
    <scope>NUCLEOTIDE SEQUENCE [LARGE SCALE GENOMIC DNA]</scope>
    <source>
        <strain evidence="15 16">JCM 15896</strain>
    </source>
</reference>
<dbReference type="Gene3D" id="3.10.50.40">
    <property type="match status" value="1"/>
</dbReference>
<evidence type="ECO:0000256" key="4">
    <source>
        <dbReference type="ARBA" id="ARBA00016902"/>
    </source>
</evidence>
<dbReference type="InterPro" id="IPR008880">
    <property type="entry name" value="Trigger_fac_C"/>
</dbReference>
<dbReference type="PROSITE" id="PS50059">
    <property type="entry name" value="FKBP_PPIASE"/>
    <property type="match status" value="1"/>
</dbReference>
<evidence type="ECO:0000256" key="12">
    <source>
        <dbReference type="PROSITE-ProRule" id="PRU00277"/>
    </source>
</evidence>
<evidence type="ECO:0000256" key="9">
    <source>
        <dbReference type="ARBA" id="ARBA00023306"/>
    </source>
</evidence>
<dbReference type="NCBIfam" id="TIGR00115">
    <property type="entry name" value="tig"/>
    <property type="match status" value="1"/>
</dbReference>
<evidence type="ECO:0000256" key="8">
    <source>
        <dbReference type="ARBA" id="ARBA00023235"/>
    </source>
</evidence>
<comment type="catalytic activity">
    <reaction evidence="1 11 12">
        <text>[protein]-peptidylproline (omega=180) = [protein]-peptidylproline (omega=0)</text>
        <dbReference type="Rhea" id="RHEA:16237"/>
        <dbReference type="Rhea" id="RHEA-COMP:10747"/>
        <dbReference type="Rhea" id="RHEA-COMP:10748"/>
        <dbReference type="ChEBI" id="CHEBI:83833"/>
        <dbReference type="ChEBI" id="CHEBI:83834"/>
        <dbReference type="EC" id="5.2.1.8"/>
    </reaction>
</comment>
<dbReference type="Pfam" id="PF00254">
    <property type="entry name" value="FKBP_C"/>
    <property type="match status" value="1"/>
</dbReference>